<dbReference type="InterPro" id="IPR044524">
    <property type="entry name" value="Isoase_HisA-like"/>
</dbReference>
<proteinExistence type="inferred from homology"/>
<keyword evidence="8 12" id="KW-0413">Isomerase</keyword>
<gene>
    <name evidence="13" type="primary">HIS6</name>
    <name evidence="13" type="ORF">ATNIH1004_009875</name>
</gene>
<evidence type="ECO:0000256" key="10">
    <source>
        <dbReference type="ARBA" id="ARBA00031376"/>
    </source>
</evidence>
<dbReference type="CDD" id="cd04723">
    <property type="entry name" value="HisA_HisF"/>
    <property type="match status" value="1"/>
</dbReference>
<evidence type="ECO:0000256" key="11">
    <source>
        <dbReference type="RuleBase" id="RU003657"/>
    </source>
</evidence>
<dbReference type="InterPro" id="IPR013785">
    <property type="entry name" value="Aldolase_TIM"/>
</dbReference>
<dbReference type="FunFam" id="3.20.20.70:FF:000110">
    <property type="entry name" value="1-(5-phosphoribosyl)-5-[(5-phosphoribosylamino)methylideneamino] imidazole-4-carboxamide isomerase, chloroplastic"/>
    <property type="match status" value="1"/>
</dbReference>
<comment type="catalytic activity">
    <reaction evidence="1 12">
        <text>1-(5-phospho-beta-D-ribosyl)-5-[(5-phospho-beta-D-ribosylamino)methylideneamino]imidazole-4-carboxamide = 5-[(5-phospho-1-deoxy-D-ribulos-1-ylimino)methylamino]-1-(5-phospho-beta-D-ribosyl)imidazole-4-carboxamide</text>
        <dbReference type="Rhea" id="RHEA:15469"/>
        <dbReference type="ChEBI" id="CHEBI:58435"/>
        <dbReference type="ChEBI" id="CHEBI:58525"/>
        <dbReference type="EC" id="5.3.1.16"/>
    </reaction>
</comment>
<evidence type="ECO:0000313" key="14">
    <source>
        <dbReference type="Proteomes" id="UP000324241"/>
    </source>
</evidence>
<evidence type="ECO:0000256" key="12">
    <source>
        <dbReference type="RuleBase" id="RU364022"/>
    </source>
</evidence>
<dbReference type="InterPro" id="IPR006062">
    <property type="entry name" value="His_biosynth"/>
</dbReference>
<dbReference type="NCBIfam" id="TIGR02129">
    <property type="entry name" value="hisA_euk"/>
    <property type="match status" value="1"/>
</dbReference>
<keyword evidence="12" id="KW-0963">Cytoplasm</keyword>
<comment type="subcellular location">
    <subcellularLocation>
        <location evidence="12">Cytoplasm</location>
    </subcellularLocation>
</comment>
<dbReference type="InterPro" id="IPR011858">
    <property type="entry name" value="His6/HISN3"/>
</dbReference>
<keyword evidence="6 11" id="KW-0028">Amino-acid biosynthesis</keyword>
<dbReference type="Gene3D" id="3.20.20.70">
    <property type="entry name" value="Aldolase class I"/>
    <property type="match status" value="1"/>
</dbReference>
<comment type="pathway">
    <text evidence="2 12">Amino-acid biosynthesis; L-histidine biosynthesis; L-histidine from 5-phospho-alpha-D-ribose 1-diphosphate: step 4/9.</text>
</comment>
<dbReference type="Pfam" id="PF00977">
    <property type="entry name" value="His_biosynth"/>
    <property type="match status" value="1"/>
</dbReference>
<dbReference type="GO" id="GO:0003949">
    <property type="term" value="F:1-(5-phosphoribosyl)-5-[(5-phosphoribosylamino)methylideneamino]imidazole-4-carboxamide isomerase activity"/>
    <property type="evidence" value="ECO:0007669"/>
    <property type="project" value="UniProtKB-EC"/>
</dbReference>
<reference evidence="13 14" key="1">
    <citation type="submission" date="2019-08" db="EMBL/GenBank/DDBJ databases">
        <title>The genome sequence of a newly discovered highly antifungal drug resistant Aspergillus species, Aspergillus tanneri NIH 1004.</title>
        <authorList>
            <person name="Mounaud S."/>
            <person name="Singh I."/>
            <person name="Joardar V."/>
            <person name="Pakala S."/>
            <person name="Pakala S."/>
            <person name="Venepally P."/>
            <person name="Chung J.K."/>
            <person name="Losada L."/>
            <person name="Nierman W.C."/>
        </authorList>
    </citation>
    <scope>NUCLEOTIDE SEQUENCE [LARGE SCALE GENOMIC DNA]</scope>
    <source>
        <strain evidence="13 14">NIH1004</strain>
    </source>
</reference>
<evidence type="ECO:0000256" key="4">
    <source>
        <dbReference type="ARBA" id="ARBA00012550"/>
    </source>
</evidence>
<dbReference type="SUPFAM" id="SSF51366">
    <property type="entry name" value="Ribulose-phoshate binding barrel"/>
    <property type="match status" value="1"/>
</dbReference>
<dbReference type="PANTHER" id="PTHR43090:SF2">
    <property type="entry name" value="1-(5-PHOSPHORIBOSYL)-5-[(5-PHOSPHORIBOSYLAMINO)METHYLIDENEAMINO] IMIDAZOLE-4-CARBOXAMIDE ISOMERASE"/>
    <property type="match status" value="1"/>
</dbReference>
<dbReference type="GO" id="GO:0005737">
    <property type="term" value="C:cytoplasm"/>
    <property type="evidence" value="ECO:0007669"/>
    <property type="project" value="UniProtKB-SubCell"/>
</dbReference>
<comment type="caution">
    <text evidence="13">The sequence shown here is derived from an EMBL/GenBank/DDBJ whole genome shotgun (WGS) entry which is preliminary data.</text>
</comment>
<name>A0A5M9MDR9_9EURO</name>
<dbReference type="RefSeq" id="XP_033422475.1">
    <property type="nucleotide sequence ID" value="XM_033574457.1"/>
</dbReference>
<dbReference type="UniPathway" id="UPA00031">
    <property type="reaction ID" value="UER00009"/>
</dbReference>
<dbReference type="GO" id="GO:0000162">
    <property type="term" value="P:L-tryptophan biosynthetic process"/>
    <property type="evidence" value="ECO:0007669"/>
    <property type="project" value="TreeGrafter"/>
</dbReference>
<evidence type="ECO:0000256" key="9">
    <source>
        <dbReference type="ARBA" id="ARBA00030547"/>
    </source>
</evidence>
<dbReference type="EC" id="5.3.1.16" evidence="4 12"/>
<protein>
    <recommendedName>
        <fullName evidence="5 12">1-(5-phosphoribosyl)-5-[(5-phosphoribosylamino)methylideneamino] imidazole-4-carboxamide isomerase</fullName>
        <ecNumber evidence="4 12">5.3.1.16</ecNumber>
    </recommendedName>
    <alternativeName>
        <fullName evidence="10 12">5-proFAR isomerase</fullName>
    </alternativeName>
    <alternativeName>
        <fullName evidence="9 12">Phosphoribosylformimino-5-aminoimidazole carboxamide ribotide isomerase</fullName>
    </alternativeName>
</protein>
<evidence type="ECO:0000256" key="1">
    <source>
        <dbReference type="ARBA" id="ARBA00000901"/>
    </source>
</evidence>
<evidence type="ECO:0000256" key="7">
    <source>
        <dbReference type="ARBA" id="ARBA00023102"/>
    </source>
</evidence>
<dbReference type="OrthoDB" id="446074at2759"/>
<dbReference type="GeneID" id="54332577"/>
<sequence length="309" mass="34221">MQLKSDDKQVFFFPPVSAVTCDKIGRPSWDFHICWLSDNFTQLAPEERIELSEMTKFRPCIDLHSGQVKQIVGGTLSEVAADLKTNYVSKLPASYYAELYHNSDLRGGHAVMLGPGNDEAAKEALRTWPGGLQVAGGITDQNAQYWIDQGAEKVIITSFLFPEGKFSIERLESVLSALGGDRSKLVLDLSCRRKDNTWFVAMNCWQTITEMEITPESISLLEPYCSEFLIHAADVEGLQQGIDEELVSKLAQWCTIPVTYAGGARSLEDLEKVQASSQGKVDLTIGSALDIFGGSGIKFDECIQWNKSH</sequence>
<evidence type="ECO:0000256" key="2">
    <source>
        <dbReference type="ARBA" id="ARBA00005133"/>
    </source>
</evidence>
<accession>A0A5M9MDR9</accession>
<dbReference type="AlphaFoldDB" id="A0A5M9MDR9"/>
<evidence type="ECO:0000313" key="13">
    <source>
        <dbReference type="EMBL" id="KAA8643113.1"/>
    </source>
</evidence>
<keyword evidence="7 11" id="KW-0368">Histidine biosynthesis</keyword>
<organism evidence="13 14">
    <name type="scientific">Aspergillus tanneri</name>
    <dbReference type="NCBI Taxonomy" id="1220188"/>
    <lineage>
        <taxon>Eukaryota</taxon>
        <taxon>Fungi</taxon>
        <taxon>Dikarya</taxon>
        <taxon>Ascomycota</taxon>
        <taxon>Pezizomycotina</taxon>
        <taxon>Eurotiomycetes</taxon>
        <taxon>Eurotiomycetidae</taxon>
        <taxon>Eurotiales</taxon>
        <taxon>Aspergillaceae</taxon>
        <taxon>Aspergillus</taxon>
        <taxon>Aspergillus subgen. Circumdati</taxon>
    </lineage>
</organism>
<evidence type="ECO:0000256" key="8">
    <source>
        <dbReference type="ARBA" id="ARBA00023235"/>
    </source>
</evidence>
<dbReference type="VEuPathDB" id="FungiDB:EYZ11_004993"/>
<dbReference type="EMBL" id="QUQM01000005">
    <property type="protein sequence ID" value="KAA8643113.1"/>
    <property type="molecule type" value="Genomic_DNA"/>
</dbReference>
<evidence type="ECO:0000256" key="5">
    <source>
        <dbReference type="ARBA" id="ARBA00018464"/>
    </source>
</evidence>
<comment type="similarity">
    <text evidence="3 11">Belongs to the HisA/HisF family.</text>
</comment>
<evidence type="ECO:0000256" key="6">
    <source>
        <dbReference type="ARBA" id="ARBA00022605"/>
    </source>
</evidence>
<evidence type="ECO:0000256" key="3">
    <source>
        <dbReference type="ARBA" id="ARBA00009667"/>
    </source>
</evidence>
<dbReference type="Proteomes" id="UP000324241">
    <property type="component" value="Unassembled WGS sequence"/>
</dbReference>
<dbReference type="GO" id="GO:0000105">
    <property type="term" value="P:L-histidine biosynthetic process"/>
    <property type="evidence" value="ECO:0007669"/>
    <property type="project" value="UniProtKB-UniPathway"/>
</dbReference>
<dbReference type="PANTHER" id="PTHR43090">
    <property type="entry name" value="1-(5-PHOSPHORIBOSYL)-5-[(5-PHOSPHORIBOSYLAMINO)METHYLIDENEAMINO] IMIDAZOLE-4-CARBOXAMIDE ISOMERASE"/>
    <property type="match status" value="1"/>
</dbReference>
<dbReference type="InterPro" id="IPR011060">
    <property type="entry name" value="RibuloseP-bd_barrel"/>
</dbReference>